<dbReference type="EMBL" id="KI894018">
    <property type="protein sequence ID" value="OCF30120.1"/>
    <property type="molecule type" value="Genomic_DNA"/>
</dbReference>
<reference evidence="2" key="3">
    <citation type="submission" date="2014-01" db="EMBL/GenBank/DDBJ databases">
        <title>Evolution of pathogenesis and genome organization in the Tremellales.</title>
        <authorList>
            <person name="Cuomo C."/>
            <person name="Litvintseva A."/>
            <person name="Heitman J."/>
            <person name="Chen Y."/>
            <person name="Sun S."/>
            <person name="Springer D."/>
            <person name="Dromer F."/>
            <person name="Young S."/>
            <person name="Zeng Q."/>
            <person name="Chapman S."/>
            <person name="Gujja S."/>
            <person name="Saif S."/>
            <person name="Birren B."/>
        </authorList>
    </citation>
    <scope>NUCLEOTIDE SEQUENCE</scope>
    <source>
        <strain evidence="2">CBS 10118</strain>
    </source>
</reference>
<name>A0A1B9GGD2_9TREE</name>
<sequence>MQHNGQREGLNFPDEVSKFTIKRSTIRDTLLEGSGLFAEALETLGLSPASPKTLISEKASSSPYSPPLETGNYWSEPAPTENAAEGMDMPEQEEPIIPLSQGESPSTVAFLSKTTLDEESAPPIGSGCGNCLNFSSNGIPAVCQLSAQDRTLFEARYQELNEGRTDQWARWSKRANWSGMMPICQRCKINDYRCNFPEIPKRVGWDRKRGK</sequence>
<dbReference type="GeneID" id="30206038"/>
<evidence type="ECO:0000313" key="2">
    <source>
        <dbReference type="EMBL" id="OCF30120.1"/>
    </source>
</evidence>
<dbReference type="KEGG" id="kbi:30206038"/>
<evidence type="ECO:0000313" key="3">
    <source>
        <dbReference type="EMBL" id="WVW80952.1"/>
    </source>
</evidence>
<protein>
    <submittedName>
        <fullName evidence="2">Uncharacterized protein</fullName>
    </submittedName>
</protein>
<reference evidence="3" key="4">
    <citation type="submission" date="2024-02" db="EMBL/GenBank/DDBJ databases">
        <title>Comparative genomics of Cryptococcus and Kwoniella reveals pathogenesis evolution and contrasting modes of karyotype evolution via chromosome fusion or intercentromeric recombination.</title>
        <authorList>
            <person name="Coelho M.A."/>
            <person name="David-Palma M."/>
            <person name="Shea T."/>
            <person name="Bowers K."/>
            <person name="McGinley-Smith S."/>
            <person name="Mohammad A.W."/>
            <person name="Gnirke A."/>
            <person name="Yurkov A.M."/>
            <person name="Nowrousian M."/>
            <person name="Sun S."/>
            <person name="Cuomo C.A."/>
            <person name="Heitman J."/>
        </authorList>
    </citation>
    <scope>NUCLEOTIDE SEQUENCE</scope>
    <source>
        <strain evidence="3">CBS 10118</strain>
    </source>
</reference>
<evidence type="ECO:0000256" key="1">
    <source>
        <dbReference type="SAM" id="MobiDB-lite"/>
    </source>
</evidence>
<gene>
    <name evidence="2" type="ORF">I302_01639</name>
    <name evidence="3" type="ORF">I302_102943</name>
</gene>
<reference evidence="3" key="2">
    <citation type="submission" date="2013-07" db="EMBL/GenBank/DDBJ databases">
        <authorList>
            <consortium name="The Broad Institute Genome Sequencing Platform"/>
            <person name="Cuomo C."/>
            <person name="Litvintseva A."/>
            <person name="Chen Y."/>
            <person name="Heitman J."/>
            <person name="Sun S."/>
            <person name="Springer D."/>
            <person name="Dromer F."/>
            <person name="Young S.K."/>
            <person name="Zeng Q."/>
            <person name="Gargeya S."/>
            <person name="Fitzgerald M."/>
            <person name="Abouelleil A."/>
            <person name="Alvarado L."/>
            <person name="Berlin A.M."/>
            <person name="Chapman S.B."/>
            <person name="Dewar J."/>
            <person name="Goldberg J."/>
            <person name="Griggs A."/>
            <person name="Gujja S."/>
            <person name="Hansen M."/>
            <person name="Howarth C."/>
            <person name="Imamovic A."/>
            <person name="Larimer J."/>
            <person name="McCowan C."/>
            <person name="Murphy C."/>
            <person name="Pearson M."/>
            <person name="Priest M."/>
            <person name="Roberts A."/>
            <person name="Saif S."/>
            <person name="Shea T."/>
            <person name="Sykes S."/>
            <person name="Wortman J."/>
            <person name="Nusbaum C."/>
            <person name="Birren B."/>
        </authorList>
    </citation>
    <scope>NUCLEOTIDE SEQUENCE</scope>
    <source>
        <strain evidence="3">CBS 10118</strain>
    </source>
</reference>
<dbReference type="RefSeq" id="XP_019051190.1">
    <property type="nucleotide sequence ID" value="XM_019188312.1"/>
</dbReference>
<evidence type="ECO:0000313" key="4">
    <source>
        <dbReference type="Proteomes" id="UP000092730"/>
    </source>
</evidence>
<reference evidence="2" key="1">
    <citation type="submission" date="2013-07" db="EMBL/GenBank/DDBJ databases">
        <title>The Genome Sequence of Cryptococcus bestiolae CBS10118.</title>
        <authorList>
            <consortium name="The Broad Institute Genome Sequencing Platform"/>
            <person name="Cuomo C."/>
            <person name="Litvintseva A."/>
            <person name="Chen Y."/>
            <person name="Heitman J."/>
            <person name="Sun S."/>
            <person name="Springer D."/>
            <person name="Dromer F."/>
            <person name="Young S.K."/>
            <person name="Zeng Q."/>
            <person name="Gargeya S."/>
            <person name="Fitzgerald M."/>
            <person name="Abouelleil A."/>
            <person name="Alvarado L."/>
            <person name="Berlin A.M."/>
            <person name="Chapman S.B."/>
            <person name="Dewar J."/>
            <person name="Goldberg J."/>
            <person name="Griggs A."/>
            <person name="Gujja S."/>
            <person name="Hansen M."/>
            <person name="Howarth C."/>
            <person name="Imamovic A."/>
            <person name="Larimer J."/>
            <person name="McCowan C."/>
            <person name="Murphy C."/>
            <person name="Pearson M."/>
            <person name="Priest M."/>
            <person name="Roberts A."/>
            <person name="Saif S."/>
            <person name="Shea T."/>
            <person name="Sykes S."/>
            <person name="Wortman J."/>
            <person name="Nusbaum C."/>
            <person name="Birren B."/>
        </authorList>
    </citation>
    <scope>NUCLEOTIDE SEQUENCE [LARGE SCALE GENOMIC DNA]</scope>
    <source>
        <strain evidence="2">CBS 10118</strain>
    </source>
</reference>
<keyword evidence="4" id="KW-1185">Reference proteome</keyword>
<feature type="region of interest" description="Disordered" evidence="1">
    <location>
        <begin position="54"/>
        <end position="85"/>
    </location>
</feature>
<proteinExistence type="predicted"/>
<accession>A0A1B9GGD2</accession>
<dbReference type="EMBL" id="CP144541">
    <property type="protein sequence ID" value="WVW80952.1"/>
    <property type="molecule type" value="Genomic_DNA"/>
</dbReference>
<dbReference type="AlphaFoldDB" id="A0A1B9GGD2"/>
<organism evidence="2">
    <name type="scientific">Kwoniella bestiolae CBS 10118</name>
    <dbReference type="NCBI Taxonomy" id="1296100"/>
    <lineage>
        <taxon>Eukaryota</taxon>
        <taxon>Fungi</taxon>
        <taxon>Dikarya</taxon>
        <taxon>Basidiomycota</taxon>
        <taxon>Agaricomycotina</taxon>
        <taxon>Tremellomycetes</taxon>
        <taxon>Tremellales</taxon>
        <taxon>Cryptococcaceae</taxon>
        <taxon>Kwoniella</taxon>
    </lineage>
</organism>
<dbReference type="VEuPathDB" id="FungiDB:I302_01639"/>
<dbReference type="Proteomes" id="UP000092730">
    <property type="component" value="Chromosome 1"/>
</dbReference>